<evidence type="ECO:0000313" key="2">
    <source>
        <dbReference type="Proteomes" id="UP000033530"/>
    </source>
</evidence>
<comment type="caution">
    <text evidence="1">The sequence shown here is derived from an EMBL/GenBank/DDBJ whole genome shotgun (WGS) entry which is preliminary data.</text>
</comment>
<dbReference type="AlphaFoldDB" id="A0AAJ0JNY8"/>
<accession>A0AAJ0JNY8</accession>
<evidence type="ECO:0000313" key="1">
    <source>
        <dbReference type="EMBL" id="KKB24766.1"/>
    </source>
</evidence>
<sequence>MKRLKELTLYDQSIQKLEFYLYHIELLKQKQAINLNDQIMINLLLNVLKSSMEYSINYLRNYNKINKKINSYIPNKNDFKNDENFYNVLEQRFGVRDEKGRTIFGNLFSTNLYNEFNKMQNNEKHSSINIHRKNIIENSGTGVYGNNILINNVTIIRDEDSDSKGIVIDDKKIDITKNEGYTYEEELYFEYNNREVFSFLDEVYHMVNNFVLDIKEYIENRSDKHG</sequence>
<reference evidence="1 2" key="1">
    <citation type="submission" date="2015-03" db="EMBL/GenBank/DDBJ databases">
        <title>Draft Genome Sequence of S. carnosus subsp. utilis LTH 7013, Isolated from South Tirolean Ham.</title>
        <authorList>
            <person name="Mueller A."/>
            <person name="Huptas C."/>
            <person name="Wenning M."/>
            <person name="Weiss A."/>
            <person name="Schmidt H."/>
        </authorList>
    </citation>
    <scope>NUCLEOTIDE SEQUENCE [LARGE SCALE GENOMIC DNA]</scope>
    <source>
        <strain evidence="1 2">LTH7013</strain>
    </source>
</reference>
<dbReference type="Proteomes" id="UP000033530">
    <property type="component" value="Unassembled WGS sequence"/>
</dbReference>
<protein>
    <submittedName>
        <fullName evidence="1">Uncharacterized protein</fullName>
    </submittedName>
</protein>
<proteinExistence type="predicted"/>
<name>A0AAJ0JNY8_STACA</name>
<organism evidence="1 2">
    <name type="scientific">Staphylococcus carnosus</name>
    <dbReference type="NCBI Taxonomy" id="1281"/>
    <lineage>
        <taxon>Bacteria</taxon>
        <taxon>Bacillati</taxon>
        <taxon>Bacillota</taxon>
        <taxon>Bacilli</taxon>
        <taxon>Bacillales</taxon>
        <taxon>Staphylococcaceae</taxon>
        <taxon>Staphylococcus</taxon>
    </lineage>
</organism>
<dbReference type="RefSeq" id="WP_046100258.1">
    <property type="nucleotide sequence ID" value="NZ_CP015552.1"/>
</dbReference>
<dbReference type="EMBL" id="LAIU01000006">
    <property type="protein sequence ID" value="KKB24766.1"/>
    <property type="molecule type" value="Genomic_DNA"/>
</dbReference>
<gene>
    <name evidence="1" type="ORF">VV61_09150</name>
</gene>